<name>A0A0R1UF18_9LACO</name>
<dbReference type="AlphaFoldDB" id="A0A0R1UF18"/>
<accession>A0A0R1UF18</accession>
<dbReference type="STRING" id="1423783.FC50_GL000369"/>
<comment type="caution">
    <text evidence="2">The sequence shown here is derived from an EMBL/GenBank/DDBJ whole genome shotgun (WGS) entry which is preliminary data.</text>
</comment>
<dbReference type="PATRIC" id="fig|1423783.4.peg.381"/>
<organism evidence="2 3">
    <name type="scientific">Lacticaseibacillus pantheris DSM 15945 = JCM 12539 = NBRC 106106</name>
    <dbReference type="NCBI Taxonomy" id="1423783"/>
    <lineage>
        <taxon>Bacteria</taxon>
        <taxon>Bacillati</taxon>
        <taxon>Bacillota</taxon>
        <taxon>Bacilli</taxon>
        <taxon>Lactobacillales</taxon>
        <taxon>Lactobacillaceae</taxon>
        <taxon>Lacticaseibacillus</taxon>
    </lineage>
</organism>
<sequence length="54" mass="6560">MTVVFAFVLEKAYTRYSLMWWLCVVTYLVIIAGIDLAVTNRRRRIQREREDHKK</sequence>
<evidence type="ECO:0000256" key="1">
    <source>
        <dbReference type="SAM" id="Phobius"/>
    </source>
</evidence>
<reference evidence="2 3" key="1">
    <citation type="journal article" date="2015" name="Genome Announc.">
        <title>Expanding the biotechnology potential of lactobacilli through comparative genomics of 213 strains and associated genera.</title>
        <authorList>
            <person name="Sun Z."/>
            <person name="Harris H.M."/>
            <person name="McCann A."/>
            <person name="Guo C."/>
            <person name="Argimon S."/>
            <person name="Zhang W."/>
            <person name="Yang X."/>
            <person name="Jeffery I.B."/>
            <person name="Cooney J.C."/>
            <person name="Kagawa T.F."/>
            <person name="Liu W."/>
            <person name="Song Y."/>
            <person name="Salvetti E."/>
            <person name="Wrobel A."/>
            <person name="Rasinkangas P."/>
            <person name="Parkhill J."/>
            <person name="Rea M.C."/>
            <person name="O'Sullivan O."/>
            <person name="Ritari J."/>
            <person name="Douillard F.P."/>
            <person name="Paul Ross R."/>
            <person name="Yang R."/>
            <person name="Briner A.E."/>
            <person name="Felis G.E."/>
            <person name="de Vos W.M."/>
            <person name="Barrangou R."/>
            <person name="Klaenhammer T.R."/>
            <person name="Caufield P.W."/>
            <person name="Cui Y."/>
            <person name="Zhang H."/>
            <person name="O'Toole P.W."/>
        </authorList>
    </citation>
    <scope>NUCLEOTIDE SEQUENCE [LARGE SCALE GENOMIC DNA]</scope>
    <source>
        <strain evidence="2 3">DSM 15945</strain>
    </source>
</reference>
<protein>
    <submittedName>
        <fullName evidence="2">Uncharacterized protein</fullName>
    </submittedName>
</protein>
<proteinExistence type="predicted"/>
<gene>
    <name evidence="2" type="ORF">FC50_GL000369</name>
</gene>
<evidence type="ECO:0000313" key="3">
    <source>
        <dbReference type="Proteomes" id="UP000051922"/>
    </source>
</evidence>
<dbReference type="EMBL" id="AZFJ01000007">
    <property type="protein sequence ID" value="KRL88171.1"/>
    <property type="molecule type" value="Genomic_DNA"/>
</dbReference>
<dbReference type="Proteomes" id="UP000051922">
    <property type="component" value="Unassembled WGS sequence"/>
</dbReference>
<keyword evidence="3" id="KW-1185">Reference proteome</keyword>
<keyword evidence="1" id="KW-1133">Transmembrane helix</keyword>
<feature type="transmembrane region" description="Helical" evidence="1">
    <location>
        <begin position="18"/>
        <end position="38"/>
    </location>
</feature>
<keyword evidence="1" id="KW-0472">Membrane</keyword>
<evidence type="ECO:0000313" key="2">
    <source>
        <dbReference type="EMBL" id="KRL88171.1"/>
    </source>
</evidence>
<keyword evidence="1" id="KW-0812">Transmembrane</keyword>